<dbReference type="Proteomes" id="UP000229498">
    <property type="component" value="Unassembled WGS sequence"/>
</dbReference>
<organism evidence="2 3">
    <name type="scientific">Minwuia thermotolerans</name>
    <dbReference type="NCBI Taxonomy" id="2056226"/>
    <lineage>
        <taxon>Bacteria</taxon>
        <taxon>Pseudomonadati</taxon>
        <taxon>Pseudomonadota</taxon>
        <taxon>Alphaproteobacteria</taxon>
        <taxon>Minwuiales</taxon>
        <taxon>Minwuiaceae</taxon>
        <taxon>Minwuia</taxon>
    </lineage>
</organism>
<protein>
    <submittedName>
        <fullName evidence="2">Carnitine dehydratase</fullName>
    </submittedName>
</protein>
<dbReference type="OrthoDB" id="9806585at2"/>
<evidence type="ECO:0000256" key="1">
    <source>
        <dbReference type="ARBA" id="ARBA00022679"/>
    </source>
</evidence>
<dbReference type="PANTHER" id="PTHR48207">
    <property type="entry name" value="SUCCINATE--HYDROXYMETHYLGLUTARATE COA-TRANSFERASE"/>
    <property type="match status" value="1"/>
</dbReference>
<reference evidence="2 3" key="1">
    <citation type="submission" date="2017-11" db="EMBL/GenBank/DDBJ databases">
        <title>Draft genome sequence of Rhizobiales bacterium SY3-13.</title>
        <authorList>
            <person name="Sun C."/>
        </authorList>
    </citation>
    <scope>NUCLEOTIDE SEQUENCE [LARGE SCALE GENOMIC DNA]</scope>
    <source>
        <strain evidence="2 3">SY3-13</strain>
    </source>
</reference>
<dbReference type="PANTHER" id="PTHR48207:SF3">
    <property type="entry name" value="SUCCINATE--HYDROXYMETHYLGLUTARATE COA-TRANSFERASE"/>
    <property type="match status" value="1"/>
</dbReference>
<keyword evidence="1" id="KW-0808">Transferase</keyword>
<evidence type="ECO:0000313" key="3">
    <source>
        <dbReference type="Proteomes" id="UP000229498"/>
    </source>
</evidence>
<dbReference type="GO" id="GO:0008410">
    <property type="term" value="F:CoA-transferase activity"/>
    <property type="evidence" value="ECO:0007669"/>
    <property type="project" value="TreeGrafter"/>
</dbReference>
<keyword evidence="3" id="KW-1185">Reference proteome</keyword>
<dbReference type="Gene3D" id="3.30.1540.10">
    <property type="entry name" value="formyl-coa transferase, domain 3"/>
    <property type="match status" value="1"/>
</dbReference>
<dbReference type="InterPro" id="IPR044855">
    <property type="entry name" value="CoA-Trfase_III_dom3_sf"/>
</dbReference>
<dbReference type="InterPro" id="IPR023606">
    <property type="entry name" value="CoA-Trfase_III_dom_1_sf"/>
</dbReference>
<dbReference type="SUPFAM" id="SSF89796">
    <property type="entry name" value="CoA-transferase family III (CaiB/BaiF)"/>
    <property type="match status" value="1"/>
</dbReference>
<dbReference type="AlphaFoldDB" id="A0A2M9FY18"/>
<evidence type="ECO:0000313" key="2">
    <source>
        <dbReference type="EMBL" id="PJK28329.1"/>
    </source>
</evidence>
<accession>A0A2M9FY18</accession>
<sequence>MGALDGLKVIDLTRVLGGPYCTQILADHGADVIKLEPPQGDETRDWGPPFKAGLSAYFSGVNRNKRSLGLDLGKPEGREVLFTLLEGADVLIENFKPGSLEKWGLGYREVLAERFPKLVHCQISGFGGNGPFGGQPGYDAAIQAWAGLLSVNGSPESGAMRLGIPLVDLGTGLYAAIGILSALYERERSGRGQSIEATLYDCGFALQHPHAPNFYQSGNAPKLTGNGHPNVFPYDLYRTKGRDVFLAVGNDRQFRRLMDVLGRPDVAGDPRFGSNAERSGHRETLNAILIPLIAEWDGEELATTLMRNGVPAGAALTVPDVAEHPQTLAREMVVRSGAYTGTGIPVKLSRTPGQVRRIPPGFGEQGRDILREAGLDDEAIDKLYAAGIALEQRRT</sequence>
<dbReference type="Gene3D" id="3.40.50.10540">
    <property type="entry name" value="Crotonobetainyl-coa:carnitine coa-transferase, domain 1"/>
    <property type="match status" value="1"/>
</dbReference>
<name>A0A2M9FY18_9PROT</name>
<proteinExistence type="predicted"/>
<gene>
    <name evidence="2" type="ORF">CVT23_18345</name>
</gene>
<dbReference type="InterPro" id="IPR003673">
    <property type="entry name" value="CoA-Trfase_fam_III"/>
</dbReference>
<dbReference type="Pfam" id="PF02515">
    <property type="entry name" value="CoA_transf_3"/>
    <property type="match status" value="1"/>
</dbReference>
<dbReference type="InterPro" id="IPR050483">
    <property type="entry name" value="CoA-transferase_III_domain"/>
</dbReference>
<comment type="caution">
    <text evidence="2">The sequence shown here is derived from an EMBL/GenBank/DDBJ whole genome shotgun (WGS) entry which is preliminary data.</text>
</comment>
<dbReference type="RefSeq" id="WP_109794776.1">
    <property type="nucleotide sequence ID" value="NZ_PHIG01000047.1"/>
</dbReference>
<dbReference type="EMBL" id="PHIG01000047">
    <property type="protein sequence ID" value="PJK28329.1"/>
    <property type="molecule type" value="Genomic_DNA"/>
</dbReference>